<feature type="transmembrane region" description="Helical" evidence="1">
    <location>
        <begin position="21"/>
        <end position="40"/>
    </location>
</feature>
<evidence type="ECO:0000256" key="1">
    <source>
        <dbReference type="SAM" id="Phobius"/>
    </source>
</evidence>
<dbReference type="PANTHER" id="PTHR38454:SF1">
    <property type="entry name" value="INTEGRAL MEMBRANE PROTEIN"/>
    <property type="match status" value="1"/>
</dbReference>
<dbReference type="AlphaFoldDB" id="A0A0R2L6R5"/>
<proteinExistence type="predicted"/>
<protein>
    <submittedName>
        <fullName evidence="2">Membrane protein</fullName>
    </submittedName>
</protein>
<dbReference type="EMBL" id="JQCB01000011">
    <property type="protein sequence ID" value="KRN95100.1"/>
    <property type="molecule type" value="Genomic_DNA"/>
</dbReference>
<dbReference type="Proteomes" id="UP000051139">
    <property type="component" value="Unassembled WGS sequence"/>
</dbReference>
<name>A0A0R2L6R5_9LACO</name>
<dbReference type="OrthoDB" id="9815466at2"/>
<comment type="caution">
    <text evidence="3">The sequence shown here is derived from an EMBL/GenBank/DDBJ whole genome shotgun (WGS) entry which is preliminary data.</text>
</comment>
<dbReference type="PANTHER" id="PTHR38454">
    <property type="entry name" value="INTEGRAL MEMBRANE PROTEIN-RELATED"/>
    <property type="match status" value="1"/>
</dbReference>
<keyword evidence="4" id="KW-1185">Reference proteome</keyword>
<dbReference type="InterPro" id="IPR018580">
    <property type="entry name" value="Uncharacterised_YfhO"/>
</dbReference>
<evidence type="ECO:0000313" key="2">
    <source>
        <dbReference type="EMBL" id="GEK28357.1"/>
    </source>
</evidence>
<feature type="transmembrane region" description="Helical" evidence="1">
    <location>
        <begin position="838"/>
        <end position="858"/>
    </location>
</feature>
<feature type="transmembrane region" description="Helical" evidence="1">
    <location>
        <begin position="312"/>
        <end position="329"/>
    </location>
</feature>
<accession>A0A0R2L6R5</accession>
<feature type="transmembrane region" description="Helical" evidence="1">
    <location>
        <begin position="374"/>
        <end position="393"/>
    </location>
</feature>
<gene>
    <name evidence="3" type="ORF">IV55_GL000382</name>
    <name evidence="2" type="ORF">LSI01_06680</name>
</gene>
<reference evidence="2 5" key="2">
    <citation type="submission" date="2019-07" db="EMBL/GenBank/DDBJ databases">
        <title>Whole genome shotgun sequence of Lactobacillus siliginis NBRC 101315.</title>
        <authorList>
            <person name="Hosoyama A."/>
            <person name="Uohara A."/>
            <person name="Ohji S."/>
            <person name="Ichikawa N."/>
        </authorList>
    </citation>
    <scope>NUCLEOTIDE SEQUENCE [LARGE SCALE GENOMIC DNA]</scope>
    <source>
        <strain evidence="2 5">NBRC 101315</strain>
    </source>
</reference>
<feature type="transmembrane region" description="Helical" evidence="1">
    <location>
        <begin position="400"/>
        <end position="420"/>
    </location>
</feature>
<keyword evidence="1" id="KW-0812">Transmembrane</keyword>
<dbReference type="STRING" id="348151.IV55_GL000382"/>
<evidence type="ECO:0000313" key="5">
    <source>
        <dbReference type="Proteomes" id="UP000321429"/>
    </source>
</evidence>
<feature type="transmembrane region" description="Helical" evidence="1">
    <location>
        <begin position="465"/>
        <end position="485"/>
    </location>
</feature>
<dbReference type="RefSeq" id="WP_057811061.1">
    <property type="nucleotide sequence ID" value="NZ_BJUD01000008.1"/>
</dbReference>
<feature type="transmembrane region" description="Helical" evidence="1">
    <location>
        <begin position="114"/>
        <end position="135"/>
    </location>
</feature>
<evidence type="ECO:0000313" key="4">
    <source>
        <dbReference type="Proteomes" id="UP000051139"/>
    </source>
</evidence>
<keyword evidence="1" id="KW-1133">Transmembrane helix</keyword>
<sequence>MSSIPQIPKNLNQYGHRRFGYDLLAFALPIIVVIITFWSLQIAPFGHQNLLISDMGTQYVAWLTQFRHAITTGQFSFYSFSLSLGDNAFPLVAYYLLSPFNLLLFFFPASEVPLAVTYIILLKIGSIGLSTAYFLRRVYHNTRWSNLIFSTIFSLSGFVATYFYDIMWLDALILLPLVMIGVRQLVAHKNPTLYFLALWATIVSNYYLGYMTCLFVVCYFIYLIVEQTPDQTWRERIHTNKQLNWRFIGVSALSGFSTLFVLLPTLLGMLQTSKQSLSWRAFLPTAQFGPAAFTQFGMNASDYTNRLQHDPSVYMASFGFLLFISFFLNPRIDRRHKRITAGLIGFLVLGMFLTGFNTIWHMLQPPNGFPFRDAYFFTFIALLCGYESWQAGIVNDHRQLNWALAITSGLLSIGYVTAMIFQPLLLKHDTLTSLYVSPRFWLFSLIGLVICWALLWLSSTPYIKTVAITCLAFLTVSELGANLYFGLQPAHLGNQTAYEKNYQIEQRYFSKIRRDSNAFYRVDNRNSLINEAYGESYNNYNDPLLFNSHGLDLYSSTLNESTRQTLKQLGFYSKNSRRISSEGSTHLTNALFAVKYELQMTPAKYTLNIHKHALPLGFAASDRLLDVKLTKNAAIQNQNELWQAINGTHKNYFKPVKVHKVVRRQSADKQYHYTYSLRAQADGTLYAYFPDVEVAAANIHVNGTKQSTRLNIESQAMLSLGRFKTGTPVTLTLTSPKPIKTPQNWLQTLDQRAFDASLAQLHQSTFKLAHDWRPDRLHGTIRIKPSKPWLFLSIPHDAGWHMYVDDVDVPVEKVAGNMSAIKLTRGQHRIRLVYRAPGFRVGVILSLLSFFLFLLYCWGDYRRQHLLK</sequence>
<feature type="transmembrane region" description="Helical" evidence="1">
    <location>
        <begin position="245"/>
        <end position="270"/>
    </location>
</feature>
<feature type="transmembrane region" description="Helical" evidence="1">
    <location>
        <begin position="341"/>
        <end position="362"/>
    </location>
</feature>
<feature type="transmembrane region" description="Helical" evidence="1">
    <location>
        <begin position="440"/>
        <end position="458"/>
    </location>
</feature>
<dbReference type="Proteomes" id="UP000321429">
    <property type="component" value="Unassembled WGS sequence"/>
</dbReference>
<evidence type="ECO:0000313" key="3">
    <source>
        <dbReference type="EMBL" id="KRN95100.1"/>
    </source>
</evidence>
<reference evidence="3 4" key="1">
    <citation type="journal article" date="2015" name="Genome Announc.">
        <title>Expanding the biotechnology potential of lactobacilli through comparative genomics of 213 strains and associated genera.</title>
        <authorList>
            <person name="Sun Z."/>
            <person name="Harris H.M."/>
            <person name="McCann A."/>
            <person name="Guo C."/>
            <person name="Argimon S."/>
            <person name="Zhang W."/>
            <person name="Yang X."/>
            <person name="Jeffery I.B."/>
            <person name="Cooney J.C."/>
            <person name="Kagawa T.F."/>
            <person name="Liu W."/>
            <person name="Song Y."/>
            <person name="Salvetti E."/>
            <person name="Wrobel A."/>
            <person name="Rasinkangas P."/>
            <person name="Parkhill J."/>
            <person name="Rea M.C."/>
            <person name="O'Sullivan O."/>
            <person name="Ritari J."/>
            <person name="Douillard F.P."/>
            <person name="Paul Ross R."/>
            <person name="Yang R."/>
            <person name="Briner A.E."/>
            <person name="Felis G.E."/>
            <person name="de Vos W.M."/>
            <person name="Barrangou R."/>
            <person name="Klaenhammer T.R."/>
            <person name="Caufield P.W."/>
            <person name="Cui Y."/>
            <person name="Zhang H."/>
            <person name="O'Toole P.W."/>
        </authorList>
    </citation>
    <scope>NUCLEOTIDE SEQUENCE [LARGE SCALE GENOMIC DNA]</scope>
    <source>
        <strain evidence="3 4">DSM 22696</strain>
    </source>
</reference>
<keyword evidence="1" id="KW-0472">Membrane</keyword>
<dbReference type="PATRIC" id="fig|348151.3.peg.389"/>
<dbReference type="Pfam" id="PF09586">
    <property type="entry name" value="YfhO"/>
    <property type="match status" value="1"/>
</dbReference>
<feature type="transmembrane region" description="Helical" evidence="1">
    <location>
        <begin position="207"/>
        <end position="225"/>
    </location>
</feature>
<dbReference type="EMBL" id="BJUD01000008">
    <property type="protein sequence ID" value="GEK28357.1"/>
    <property type="molecule type" value="Genomic_DNA"/>
</dbReference>
<feature type="transmembrane region" description="Helical" evidence="1">
    <location>
        <begin position="147"/>
        <end position="164"/>
    </location>
</feature>
<organism evidence="3 4">
    <name type="scientific">Furfurilactobacillus siliginis</name>
    <dbReference type="NCBI Taxonomy" id="348151"/>
    <lineage>
        <taxon>Bacteria</taxon>
        <taxon>Bacillati</taxon>
        <taxon>Bacillota</taxon>
        <taxon>Bacilli</taxon>
        <taxon>Lactobacillales</taxon>
        <taxon>Lactobacillaceae</taxon>
        <taxon>Furfurilactobacillus</taxon>
    </lineage>
</organism>